<evidence type="ECO:0000313" key="2">
    <source>
        <dbReference type="Proteomes" id="UP001314170"/>
    </source>
</evidence>
<name>A0AAV1S8N1_9ROSI</name>
<sequence>MADHLDLQIRSYGVYELDEPLVPLPDPKNFNQWSRFLTRDDEINFMNEKVGGVALQDI</sequence>
<gene>
    <name evidence="1" type="ORF">DCAF_LOCUS19494</name>
</gene>
<accession>A0AAV1S8N1</accession>
<organism evidence="1 2">
    <name type="scientific">Dovyalis caffra</name>
    <dbReference type="NCBI Taxonomy" id="77055"/>
    <lineage>
        <taxon>Eukaryota</taxon>
        <taxon>Viridiplantae</taxon>
        <taxon>Streptophyta</taxon>
        <taxon>Embryophyta</taxon>
        <taxon>Tracheophyta</taxon>
        <taxon>Spermatophyta</taxon>
        <taxon>Magnoliopsida</taxon>
        <taxon>eudicotyledons</taxon>
        <taxon>Gunneridae</taxon>
        <taxon>Pentapetalae</taxon>
        <taxon>rosids</taxon>
        <taxon>fabids</taxon>
        <taxon>Malpighiales</taxon>
        <taxon>Salicaceae</taxon>
        <taxon>Flacourtieae</taxon>
        <taxon>Dovyalis</taxon>
    </lineage>
</organism>
<dbReference type="EMBL" id="CAWUPB010001173">
    <property type="protein sequence ID" value="CAK7346816.1"/>
    <property type="molecule type" value="Genomic_DNA"/>
</dbReference>
<evidence type="ECO:0000313" key="1">
    <source>
        <dbReference type="EMBL" id="CAK7346816.1"/>
    </source>
</evidence>
<comment type="caution">
    <text evidence="1">The sequence shown here is derived from an EMBL/GenBank/DDBJ whole genome shotgun (WGS) entry which is preliminary data.</text>
</comment>
<protein>
    <submittedName>
        <fullName evidence="1">Uncharacterized protein</fullName>
    </submittedName>
</protein>
<dbReference type="Proteomes" id="UP001314170">
    <property type="component" value="Unassembled WGS sequence"/>
</dbReference>
<reference evidence="1 2" key="1">
    <citation type="submission" date="2024-01" db="EMBL/GenBank/DDBJ databases">
        <authorList>
            <person name="Waweru B."/>
        </authorList>
    </citation>
    <scope>NUCLEOTIDE SEQUENCE [LARGE SCALE GENOMIC DNA]</scope>
</reference>
<proteinExistence type="predicted"/>
<dbReference type="AlphaFoldDB" id="A0AAV1S8N1"/>
<keyword evidence="2" id="KW-1185">Reference proteome</keyword>